<dbReference type="AlphaFoldDB" id="A0A852UXC7"/>
<reference evidence="3 4" key="1">
    <citation type="submission" date="2020-07" db="EMBL/GenBank/DDBJ databases">
        <title>Sequencing the genomes of 1000 actinobacteria strains.</title>
        <authorList>
            <person name="Klenk H.-P."/>
        </authorList>
    </citation>
    <scope>NUCLEOTIDE SEQUENCE [LARGE SCALE GENOMIC DNA]</scope>
    <source>
        <strain evidence="3 4">DSM 45763</strain>
    </source>
</reference>
<comment type="subcellular location">
    <subcellularLocation>
        <location evidence="1">Membrane</location>
    </subcellularLocation>
</comment>
<dbReference type="PANTHER" id="PTHR37042:SF4">
    <property type="entry name" value="OUTER MEMBRANE PROTEIN RV1973"/>
    <property type="match status" value="1"/>
</dbReference>
<evidence type="ECO:0000256" key="1">
    <source>
        <dbReference type="ARBA" id="ARBA00004370"/>
    </source>
</evidence>
<sequence>MRGGSRTVAAALGAVALVLAVVTWVVYGDLSRLRQEEADGREALAAARLAAPDMLSYDYRTIEQDFTRAAGYTTGGLTEHYRQLAKSLAPQVRQERTVQQVTVAGAAVESVRAGRVDVLLFTNVGTVRTPPGESEPRRQVVQNRARLGMVKQGSRWLVAELSTLLGTPPPA</sequence>
<accession>A0A852UXC7</accession>
<keyword evidence="2" id="KW-0472">Membrane</keyword>
<evidence type="ECO:0000313" key="3">
    <source>
        <dbReference type="EMBL" id="NYF40158.1"/>
    </source>
</evidence>
<dbReference type="RefSeq" id="WP_179819702.1">
    <property type="nucleotide sequence ID" value="NZ_JACCCO010000001.1"/>
</dbReference>
<evidence type="ECO:0000256" key="2">
    <source>
        <dbReference type="ARBA" id="ARBA00023136"/>
    </source>
</evidence>
<protein>
    <submittedName>
        <fullName evidence="3">Mce-associated membrane protein</fullName>
    </submittedName>
</protein>
<comment type="caution">
    <text evidence="3">The sequence shown here is derived from an EMBL/GenBank/DDBJ whole genome shotgun (WGS) entry which is preliminary data.</text>
</comment>
<evidence type="ECO:0000313" key="4">
    <source>
        <dbReference type="Proteomes" id="UP000576393"/>
    </source>
</evidence>
<keyword evidence="4" id="KW-1185">Reference proteome</keyword>
<dbReference type="PANTHER" id="PTHR37042">
    <property type="entry name" value="OUTER MEMBRANE PROTEIN RV1973"/>
    <property type="match status" value="1"/>
</dbReference>
<dbReference type="EMBL" id="JACCCO010000001">
    <property type="protein sequence ID" value="NYF40158.1"/>
    <property type="molecule type" value="Genomic_DNA"/>
</dbReference>
<proteinExistence type="predicted"/>
<organism evidence="3 4">
    <name type="scientific">Streptosporangium sandarakinum</name>
    <dbReference type="NCBI Taxonomy" id="1260955"/>
    <lineage>
        <taxon>Bacteria</taxon>
        <taxon>Bacillati</taxon>
        <taxon>Actinomycetota</taxon>
        <taxon>Actinomycetes</taxon>
        <taxon>Streptosporangiales</taxon>
        <taxon>Streptosporangiaceae</taxon>
        <taxon>Streptosporangium</taxon>
    </lineage>
</organism>
<name>A0A852UXC7_9ACTN</name>
<gene>
    <name evidence="3" type="ORF">HDA43_002317</name>
</gene>
<dbReference type="Proteomes" id="UP000576393">
    <property type="component" value="Unassembled WGS sequence"/>
</dbReference>
<dbReference type="GO" id="GO:0016020">
    <property type="term" value="C:membrane"/>
    <property type="evidence" value="ECO:0007669"/>
    <property type="project" value="UniProtKB-SubCell"/>
</dbReference>